<organism evidence="6 7">
    <name type="scientific">Stylosanthes scabra</name>
    <dbReference type="NCBI Taxonomy" id="79078"/>
    <lineage>
        <taxon>Eukaryota</taxon>
        <taxon>Viridiplantae</taxon>
        <taxon>Streptophyta</taxon>
        <taxon>Embryophyta</taxon>
        <taxon>Tracheophyta</taxon>
        <taxon>Spermatophyta</taxon>
        <taxon>Magnoliopsida</taxon>
        <taxon>eudicotyledons</taxon>
        <taxon>Gunneridae</taxon>
        <taxon>Pentapetalae</taxon>
        <taxon>rosids</taxon>
        <taxon>fabids</taxon>
        <taxon>Fabales</taxon>
        <taxon>Fabaceae</taxon>
        <taxon>Papilionoideae</taxon>
        <taxon>50 kb inversion clade</taxon>
        <taxon>dalbergioids sensu lato</taxon>
        <taxon>Dalbergieae</taxon>
        <taxon>Pterocarpus clade</taxon>
        <taxon>Stylosanthes</taxon>
    </lineage>
</organism>
<name>A0ABU6TXI8_9FABA</name>
<comment type="caution">
    <text evidence="6">The sequence shown here is derived from an EMBL/GenBank/DDBJ whole genome shotgun (WGS) entry which is preliminary data.</text>
</comment>
<evidence type="ECO:0000259" key="5">
    <source>
        <dbReference type="PROSITE" id="PS51999"/>
    </source>
</evidence>
<keyword evidence="2 4" id="KW-0863">Zinc-finger</keyword>
<keyword evidence="1" id="KW-0479">Metal-binding</keyword>
<sequence length="160" mass="18060">MVELDASWGGPSFVSALRVSYSWRSVFPFPLLSTSLVCVFLQAHLHVGLPAFYSPSRRIRCKDMSSRAKRYVYKSTGSGNSSISGEHFCNCGLRAPLQVSKSVANPGREYYSCPARRCRYFSWVGSAMHETTRLEGKLVNKIRKNTRLTRIPTCTSLRRL</sequence>
<dbReference type="PANTHER" id="PTHR33248">
    <property type="entry name" value="ZINC ION-BINDING PROTEIN"/>
    <property type="match status" value="1"/>
</dbReference>
<evidence type="ECO:0000313" key="7">
    <source>
        <dbReference type="Proteomes" id="UP001341840"/>
    </source>
</evidence>
<keyword evidence="7" id="KW-1185">Reference proteome</keyword>
<reference evidence="6 7" key="1">
    <citation type="journal article" date="2023" name="Plants (Basel)">
        <title>Bridging the Gap: Combining Genomics and Transcriptomics Approaches to Understand Stylosanthes scabra, an Orphan Legume from the Brazilian Caatinga.</title>
        <authorList>
            <person name="Ferreira-Neto J.R.C."/>
            <person name="da Silva M.D."/>
            <person name="Binneck E."/>
            <person name="de Melo N.F."/>
            <person name="da Silva R.H."/>
            <person name="de Melo A.L.T.M."/>
            <person name="Pandolfi V."/>
            <person name="Bustamante F.O."/>
            <person name="Brasileiro-Vidal A.C."/>
            <person name="Benko-Iseppon A.M."/>
        </authorList>
    </citation>
    <scope>NUCLEOTIDE SEQUENCE [LARGE SCALE GENOMIC DNA]</scope>
    <source>
        <tissue evidence="6">Leaves</tissue>
    </source>
</reference>
<accession>A0ABU6TXI8</accession>
<evidence type="ECO:0000313" key="6">
    <source>
        <dbReference type="EMBL" id="MED6153561.1"/>
    </source>
</evidence>
<evidence type="ECO:0000256" key="1">
    <source>
        <dbReference type="ARBA" id="ARBA00022723"/>
    </source>
</evidence>
<dbReference type="PROSITE" id="PS51999">
    <property type="entry name" value="ZF_GRF"/>
    <property type="match status" value="1"/>
</dbReference>
<proteinExistence type="predicted"/>
<gene>
    <name evidence="6" type="ORF">PIB30_103249</name>
</gene>
<evidence type="ECO:0000256" key="2">
    <source>
        <dbReference type="ARBA" id="ARBA00022771"/>
    </source>
</evidence>
<dbReference type="Proteomes" id="UP001341840">
    <property type="component" value="Unassembled WGS sequence"/>
</dbReference>
<feature type="domain" description="GRF-type" evidence="5">
    <location>
        <begin position="89"/>
        <end position="127"/>
    </location>
</feature>
<keyword evidence="3" id="KW-0862">Zinc</keyword>
<dbReference type="EMBL" id="JASCZI010093940">
    <property type="protein sequence ID" value="MED6153561.1"/>
    <property type="molecule type" value="Genomic_DNA"/>
</dbReference>
<dbReference type="Pfam" id="PF06839">
    <property type="entry name" value="Zn_ribbon_GRF"/>
    <property type="match status" value="1"/>
</dbReference>
<evidence type="ECO:0000256" key="3">
    <source>
        <dbReference type="ARBA" id="ARBA00022833"/>
    </source>
</evidence>
<evidence type="ECO:0000256" key="4">
    <source>
        <dbReference type="PROSITE-ProRule" id="PRU01343"/>
    </source>
</evidence>
<protein>
    <recommendedName>
        <fullName evidence="5">GRF-type domain-containing protein</fullName>
    </recommendedName>
</protein>
<dbReference type="InterPro" id="IPR010666">
    <property type="entry name" value="Znf_GRF"/>
</dbReference>